<dbReference type="AlphaFoldDB" id="A0A1B0B8T0"/>
<dbReference type="EMBL" id="JXJN01010044">
    <property type="status" value="NOT_ANNOTATED_CDS"/>
    <property type="molecule type" value="Genomic_DNA"/>
</dbReference>
<dbReference type="EnsemblMetazoa" id="GPPI022478-RA">
    <property type="protein sequence ID" value="GPPI022478-PA"/>
    <property type="gene ID" value="GPPI022478"/>
</dbReference>
<evidence type="ECO:0000313" key="1">
    <source>
        <dbReference type="EnsemblMetazoa" id="GPPI022478-PA"/>
    </source>
</evidence>
<protein>
    <submittedName>
        <fullName evidence="1">Uncharacterized protein</fullName>
    </submittedName>
</protein>
<proteinExistence type="predicted"/>
<dbReference type="VEuPathDB" id="VectorBase:GPPI022478"/>
<reference evidence="2" key="1">
    <citation type="submission" date="2015-01" db="EMBL/GenBank/DDBJ databases">
        <authorList>
            <person name="Aksoy S."/>
            <person name="Warren W."/>
            <person name="Wilson R.K."/>
        </authorList>
    </citation>
    <scope>NUCLEOTIDE SEQUENCE [LARGE SCALE GENOMIC DNA]</scope>
    <source>
        <strain evidence="2">IAEA</strain>
    </source>
</reference>
<accession>A0A1B0B8T0</accession>
<name>A0A1B0B8T0_9MUSC</name>
<dbReference type="Proteomes" id="UP000092460">
    <property type="component" value="Unassembled WGS sequence"/>
</dbReference>
<evidence type="ECO:0000313" key="2">
    <source>
        <dbReference type="Proteomes" id="UP000092460"/>
    </source>
</evidence>
<keyword evidence="2" id="KW-1185">Reference proteome</keyword>
<reference evidence="1" key="2">
    <citation type="submission" date="2020-05" db="UniProtKB">
        <authorList>
            <consortium name="EnsemblMetazoa"/>
        </authorList>
    </citation>
    <scope>IDENTIFICATION</scope>
    <source>
        <strain evidence="1">IAEA</strain>
    </source>
</reference>
<sequence length="103" mass="12075">MTWSRSIEAVIAKYQTVKDGICRNLTLTVYRFELNEINIVWSHHTATSLHRQSEMVRPVTVTSTLRRCECLNAIVQLFHHYHHHHHHRHHHAASSLCSMKSSL</sequence>
<organism evidence="1 2">
    <name type="scientific">Glossina palpalis gambiensis</name>
    <dbReference type="NCBI Taxonomy" id="67801"/>
    <lineage>
        <taxon>Eukaryota</taxon>
        <taxon>Metazoa</taxon>
        <taxon>Ecdysozoa</taxon>
        <taxon>Arthropoda</taxon>
        <taxon>Hexapoda</taxon>
        <taxon>Insecta</taxon>
        <taxon>Pterygota</taxon>
        <taxon>Neoptera</taxon>
        <taxon>Endopterygota</taxon>
        <taxon>Diptera</taxon>
        <taxon>Brachycera</taxon>
        <taxon>Muscomorpha</taxon>
        <taxon>Hippoboscoidea</taxon>
        <taxon>Glossinidae</taxon>
        <taxon>Glossina</taxon>
    </lineage>
</organism>